<feature type="transmembrane region" description="Helical" evidence="1">
    <location>
        <begin position="162"/>
        <end position="180"/>
    </location>
</feature>
<feature type="transmembrane region" description="Helical" evidence="1">
    <location>
        <begin position="359"/>
        <end position="377"/>
    </location>
</feature>
<organism evidence="3 4">
    <name type="scientific">Floricoccus penangensis</name>
    <dbReference type="NCBI Taxonomy" id="1859475"/>
    <lineage>
        <taxon>Bacteria</taxon>
        <taxon>Bacillati</taxon>
        <taxon>Bacillota</taxon>
        <taxon>Bacilli</taxon>
        <taxon>Lactobacillales</taxon>
        <taxon>Streptococcaceae</taxon>
        <taxon>Floricoccus</taxon>
    </lineage>
</organism>
<feature type="transmembrane region" description="Helical" evidence="1">
    <location>
        <begin position="559"/>
        <end position="580"/>
    </location>
</feature>
<dbReference type="AlphaFoldDB" id="A0A9Q5P1E6"/>
<feature type="transmembrane region" description="Helical" evidence="1">
    <location>
        <begin position="21"/>
        <end position="41"/>
    </location>
</feature>
<evidence type="ECO:0000259" key="2">
    <source>
        <dbReference type="Pfam" id="PF10131"/>
    </source>
</evidence>
<keyword evidence="1" id="KW-0812">Transmembrane</keyword>
<gene>
    <name evidence="3" type="ORF">BG262_07920</name>
</gene>
<feature type="domain" description="Membrane protein 6-pyruvoyl-tetrahydropterin synthase-related" evidence="2">
    <location>
        <begin position="83"/>
        <end position="422"/>
    </location>
</feature>
<evidence type="ECO:0000256" key="1">
    <source>
        <dbReference type="SAM" id="Phobius"/>
    </source>
</evidence>
<dbReference type="Proteomes" id="UP000177273">
    <property type="component" value="Unassembled WGS sequence"/>
</dbReference>
<keyword evidence="4" id="KW-1185">Reference proteome</keyword>
<accession>A0A9Q5P1E6</accession>
<keyword evidence="1" id="KW-0472">Membrane</keyword>
<feature type="transmembrane region" description="Helical" evidence="1">
    <location>
        <begin position="108"/>
        <end position="125"/>
    </location>
</feature>
<feature type="transmembrane region" description="Helical" evidence="1">
    <location>
        <begin position="230"/>
        <end position="253"/>
    </location>
</feature>
<evidence type="ECO:0000313" key="4">
    <source>
        <dbReference type="Proteomes" id="UP000177273"/>
    </source>
</evidence>
<feature type="transmembrane region" description="Helical" evidence="1">
    <location>
        <begin position="389"/>
        <end position="406"/>
    </location>
</feature>
<comment type="caution">
    <text evidence="3">The sequence shown here is derived from an EMBL/GenBank/DDBJ whole genome shotgun (WGS) entry which is preliminary data.</text>
</comment>
<proteinExistence type="predicted"/>
<name>A0A9Q5P1E6_9LACT</name>
<dbReference type="InterPro" id="IPR018776">
    <property type="entry name" value="Membrane_prot_PTPS-rel_domain"/>
</dbReference>
<keyword evidence="1" id="KW-1133">Transmembrane helix</keyword>
<dbReference type="EMBL" id="MKIQ01000002">
    <property type="protein sequence ID" value="OFI47909.1"/>
    <property type="molecule type" value="Genomic_DNA"/>
</dbReference>
<protein>
    <recommendedName>
        <fullName evidence="2">Membrane protein 6-pyruvoyl-tetrahydropterin synthase-related domain-containing protein</fullName>
    </recommendedName>
</protein>
<feature type="transmembrane region" description="Helical" evidence="1">
    <location>
        <begin position="84"/>
        <end position="101"/>
    </location>
</feature>
<dbReference type="Pfam" id="PF10131">
    <property type="entry name" value="PTPS_related"/>
    <property type="match status" value="1"/>
</dbReference>
<evidence type="ECO:0000313" key="3">
    <source>
        <dbReference type="EMBL" id="OFI47909.1"/>
    </source>
</evidence>
<feature type="transmembrane region" description="Helical" evidence="1">
    <location>
        <begin position="137"/>
        <end position="155"/>
    </location>
</feature>
<feature type="transmembrane region" description="Helical" evidence="1">
    <location>
        <begin position="292"/>
        <end position="314"/>
    </location>
</feature>
<sequence length="588" mass="67721">MLSKLGQSSQKIYENFWLRNLIFILLSVIYIFPMVIHKSVYSFNQDALFHLNRVYEIKEGIEVGKFFPDVSAFTFGSSGYGVNFFYPISFIYIIAIIWCIVGKGITAYYISVFIFLLFSQNILYNTGKNFFKNTKKAILFSILFTFSIHNMGVLFNAGNMAITFASLFIPVTFFGLYDIFYRKGEFWYYLPIGASLILLNSLAVTFMMVLSSIIFVILSIYFRKITYNSFCKLIVSTIFVTMLSSYFLVPFLIQKKSLGENLSGPFLTNIQKFTANIGSSVQLNISNTYGSYASLTIGIALLILLLYFSIIILNNLNNKNFNNSKIYLIIFVIYFILQSNLFPWHLFQNSFLNIIQYPGRFSVFANVFLIIFIVEFLIECNLPKEHKVISVVFILFSLFFASSQYSSNLIGVNNEQYNSTIKTNPLFLTNDTLVEKLINNKNGISDYRDKKQLVYNYKDDPSLIKQNLVDVLNNKIILIDNKEIDVKLTHDNYTFIASNLPTGNHEVQLPMTWYKGFEATDEKGNTLPLSKNDKGYVMVESENQSQIRVTYVKSLIEKMSIVISVISWVLLTIYIVFRAIKSHKIFIK</sequence>
<reference evidence="4" key="1">
    <citation type="submission" date="2016-09" db="EMBL/GenBank/DDBJ databases">
        <title>Draft genome sequence of a novel species of the family Streptococcaceae isolated from flowers.</title>
        <authorList>
            <person name="Chuah L.-O."/>
            <person name="Yap K.-P."/>
            <person name="Thong K.L."/>
            <person name="Liong M.T."/>
            <person name="Ahmad R."/>
            <person name="Rusul G."/>
        </authorList>
    </citation>
    <scope>NUCLEOTIDE SEQUENCE [LARGE SCALE GENOMIC DNA]</scope>
    <source>
        <strain evidence="4">HibF3</strain>
    </source>
</reference>
<feature type="transmembrane region" description="Helical" evidence="1">
    <location>
        <begin position="326"/>
        <end position="347"/>
    </location>
</feature>
<feature type="transmembrane region" description="Helical" evidence="1">
    <location>
        <begin position="186"/>
        <end position="218"/>
    </location>
</feature>